<feature type="transmembrane region" description="Helical" evidence="8">
    <location>
        <begin position="20"/>
        <end position="41"/>
    </location>
</feature>
<organism evidence="9 10">
    <name type="scientific">Nepenthes gracilis</name>
    <name type="common">Slender pitcher plant</name>
    <dbReference type="NCBI Taxonomy" id="150966"/>
    <lineage>
        <taxon>Eukaryota</taxon>
        <taxon>Viridiplantae</taxon>
        <taxon>Streptophyta</taxon>
        <taxon>Embryophyta</taxon>
        <taxon>Tracheophyta</taxon>
        <taxon>Spermatophyta</taxon>
        <taxon>Magnoliopsida</taxon>
        <taxon>eudicotyledons</taxon>
        <taxon>Gunneridae</taxon>
        <taxon>Pentapetalae</taxon>
        <taxon>Caryophyllales</taxon>
        <taxon>Nepenthaceae</taxon>
        <taxon>Nepenthes</taxon>
    </lineage>
</organism>
<dbReference type="InterPro" id="IPR040359">
    <property type="entry name" value="GDU"/>
</dbReference>
<keyword evidence="4 8" id="KW-0812">Transmembrane</keyword>
<evidence type="ECO:0000256" key="5">
    <source>
        <dbReference type="ARBA" id="ARBA00022970"/>
    </source>
</evidence>
<keyword evidence="10" id="KW-1185">Reference proteome</keyword>
<dbReference type="AlphaFoldDB" id="A0AAD3XHE3"/>
<evidence type="ECO:0000256" key="1">
    <source>
        <dbReference type="ARBA" id="ARBA00004167"/>
    </source>
</evidence>
<comment type="similarity">
    <text evidence="2">Belongs to the GLUTAMINE DUMPER 1 (TC 9.B.60) family.</text>
</comment>
<evidence type="ECO:0000256" key="2">
    <source>
        <dbReference type="ARBA" id="ARBA00009977"/>
    </source>
</evidence>
<protein>
    <submittedName>
        <fullName evidence="9">Uncharacterized protein</fullName>
    </submittedName>
</protein>
<dbReference type="PANTHER" id="PTHR33228">
    <property type="entry name" value="PROTEIN GLUTAMINE DUMPER 4-RELATED"/>
    <property type="match status" value="1"/>
</dbReference>
<evidence type="ECO:0000256" key="3">
    <source>
        <dbReference type="ARBA" id="ARBA00022448"/>
    </source>
</evidence>
<proteinExistence type="inferred from homology"/>
<dbReference type="Proteomes" id="UP001279734">
    <property type="component" value="Unassembled WGS sequence"/>
</dbReference>
<keyword evidence="5" id="KW-0029">Amino-acid transport</keyword>
<evidence type="ECO:0000256" key="4">
    <source>
        <dbReference type="ARBA" id="ARBA00022692"/>
    </source>
</evidence>
<accession>A0AAD3XHE3</accession>
<evidence type="ECO:0000256" key="8">
    <source>
        <dbReference type="SAM" id="Phobius"/>
    </source>
</evidence>
<evidence type="ECO:0000256" key="6">
    <source>
        <dbReference type="ARBA" id="ARBA00022989"/>
    </source>
</evidence>
<keyword evidence="6 8" id="KW-1133">Transmembrane helix</keyword>
<gene>
    <name evidence="9" type="ORF">Nepgr_006235</name>
</gene>
<dbReference type="GO" id="GO:0080143">
    <property type="term" value="P:regulation of amino acid export"/>
    <property type="evidence" value="ECO:0007669"/>
    <property type="project" value="InterPro"/>
</dbReference>
<sequence length="102" mass="10746">MSSTNNTSSTQLRCVNSAKFHLFVGVALMMGLIAVALLILACSYRNQPSSSTASDAKGMSMIAGDVDAKPEIVVIMPGDDKPTFLAKPTSSSYSCDLVNNKI</sequence>
<comment type="subcellular location">
    <subcellularLocation>
        <location evidence="1">Membrane</location>
        <topology evidence="1">Single-pass membrane protein</topology>
    </subcellularLocation>
</comment>
<evidence type="ECO:0000313" key="9">
    <source>
        <dbReference type="EMBL" id="GMH04396.1"/>
    </source>
</evidence>
<dbReference type="GO" id="GO:0006865">
    <property type="term" value="P:amino acid transport"/>
    <property type="evidence" value="ECO:0007669"/>
    <property type="project" value="UniProtKB-KW"/>
</dbReference>
<dbReference type="GO" id="GO:0016020">
    <property type="term" value="C:membrane"/>
    <property type="evidence" value="ECO:0007669"/>
    <property type="project" value="UniProtKB-SubCell"/>
</dbReference>
<keyword evidence="7 8" id="KW-0472">Membrane</keyword>
<evidence type="ECO:0000313" key="10">
    <source>
        <dbReference type="Proteomes" id="UP001279734"/>
    </source>
</evidence>
<dbReference type="EMBL" id="BSYO01000005">
    <property type="protein sequence ID" value="GMH04396.1"/>
    <property type="molecule type" value="Genomic_DNA"/>
</dbReference>
<evidence type="ECO:0000256" key="7">
    <source>
        <dbReference type="ARBA" id="ARBA00023136"/>
    </source>
</evidence>
<reference evidence="9" key="1">
    <citation type="submission" date="2023-05" db="EMBL/GenBank/DDBJ databases">
        <title>Nepenthes gracilis genome sequencing.</title>
        <authorList>
            <person name="Fukushima K."/>
        </authorList>
    </citation>
    <scope>NUCLEOTIDE SEQUENCE</scope>
    <source>
        <strain evidence="9">SING2019-196</strain>
    </source>
</reference>
<name>A0AAD3XHE3_NEPGR</name>
<keyword evidence="3" id="KW-0813">Transport</keyword>
<dbReference type="PANTHER" id="PTHR33228:SF80">
    <property type="entry name" value="PROTEIN, PUTATIVE-RELATED"/>
    <property type="match status" value="1"/>
</dbReference>
<comment type="caution">
    <text evidence="9">The sequence shown here is derived from an EMBL/GenBank/DDBJ whole genome shotgun (WGS) entry which is preliminary data.</text>
</comment>